<proteinExistence type="predicted"/>
<sequence>MHDWKTDHNSLDSGKPESSELITGELRNSLTCLRFPKITGEPMGAPQIFENRIQAKLLHSPSGINPLIQVKKKMRPGLIFFSAAY</sequence>
<evidence type="ECO:0000313" key="3">
    <source>
        <dbReference type="Proteomes" id="UP000193136"/>
    </source>
</evidence>
<gene>
    <name evidence="2" type="ORF">B5V00_01585</name>
</gene>
<evidence type="ECO:0000313" key="2">
    <source>
        <dbReference type="EMBL" id="ORJ63586.1"/>
    </source>
</evidence>
<protein>
    <submittedName>
        <fullName evidence="2">Uncharacterized protein</fullName>
    </submittedName>
</protein>
<dbReference type="AlphaFoldDB" id="A0A1X0YEM0"/>
<accession>A0A1X0YEM0</accession>
<evidence type="ECO:0000256" key="1">
    <source>
        <dbReference type="SAM" id="MobiDB-lite"/>
    </source>
</evidence>
<organism evidence="2 3">
    <name type="scientific">Geothermobacter hydrogeniphilus</name>
    <dbReference type="NCBI Taxonomy" id="1969733"/>
    <lineage>
        <taxon>Bacteria</taxon>
        <taxon>Pseudomonadati</taxon>
        <taxon>Thermodesulfobacteriota</taxon>
        <taxon>Desulfuromonadia</taxon>
        <taxon>Desulfuromonadales</taxon>
        <taxon>Geothermobacteraceae</taxon>
        <taxon>Geothermobacter</taxon>
    </lineage>
</organism>
<dbReference type="Proteomes" id="UP000193136">
    <property type="component" value="Unassembled WGS sequence"/>
</dbReference>
<dbReference type="EMBL" id="NAAD01000001">
    <property type="protein sequence ID" value="ORJ63586.1"/>
    <property type="molecule type" value="Genomic_DNA"/>
</dbReference>
<reference evidence="2 3" key="1">
    <citation type="submission" date="2017-03" db="EMBL/GenBank/DDBJ databases">
        <title>Genome sequence of Geothermobacter sp. EPR-M, Deep-Sea Iron Reducer.</title>
        <authorList>
            <person name="Tully B."/>
            <person name="Savalia P."/>
            <person name="Abuyen K."/>
            <person name="Baughan C."/>
            <person name="Romero E."/>
            <person name="Ronkowski C."/>
            <person name="Torres B."/>
            <person name="Tremblay J."/>
            <person name="Trujillo A."/>
            <person name="Tyler M."/>
            <person name="Perez-Rodriguez I."/>
            <person name="Amend J."/>
        </authorList>
    </citation>
    <scope>NUCLEOTIDE SEQUENCE [LARGE SCALE GENOMIC DNA]</scope>
    <source>
        <strain evidence="2 3">EPR-M</strain>
    </source>
</reference>
<dbReference type="RefSeq" id="WP_085008830.1">
    <property type="nucleotide sequence ID" value="NZ_NAAD01000001.1"/>
</dbReference>
<feature type="region of interest" description="Disordered" evidence="1">
    <location>
        <begin position="1"/>
        <end position="22"/>
    </location>
</feature>
<keyword evidence="3" id="KW-1185">Reference proteome</keyword>
<comment type="caution">
    <text evidence="2">The sequence shown here is derived from an EMBL/GenBank/DDBJ whole genome shotgun (WGS) entry which is preliminary data.</text>
</comment>
<feature type="compositionally biased region" description="Basic and acidic residues" evidence="1">
    <location>
        <begin position="1"/>
        <end position="18"/>
    </location>
</feature>
<dbReference type="STRING" id="1969733.B5V00_01585"/>
<name>A0A1X0YEM0_9BACT</name>